<dbReference type="AlphaFoldDB" id="A0A066YN93"/>
<proteinExistence type="predicted"/>
<protein>
    <recommendedName>
        <fullName evidence="4">Serine protease</fullName>
    </recommendedName>
</protein>
<dbReference type="SUPFAM" id="SSF50494">
    <property type="entry name" value="Trypsin-like serine proteases"/>
    <property type="match status" value="1"/>
</dbReference>
<dbReference type="RefSeq" id="WP_035866670.1">
    <property type="nucleotide sequence ID" value="NZ_KK853997.1"/>
</dbReference>
<dbReference type="Pfam" id="PF13365">
    <property type="entry name" value="Trypsin_2"/>
    <property type="match status" value="1"/>
</dbReference>
<evidence type="ECO:0008006" key="4">
    <source>
        <dbReference type="Google" id="ProtNLM"/>
    </source>
</evidence>
<name>A0A066YN93_9ACTN</name>
<keyword evidence="3" id="KW-1185">Reference proteome</keyword>
<dbReference type="PATRIC" id="fig|1348663.4.peg.5137"/>
<feature type="compositionally biased region" description="Low complexity" evidence="1">
    <location>
        <begin position="188"/>
        <end position="199"/>
    </location>
</feature>
<dbReference type="Proteomes" id="UP000027178">
    <property type="component" value="Unassembled WGS sequence"/>
</dbReference>
<dbReference type="EMBL" id="JNBY01000098">
    <property type="protein sequence ID" value="KDN82948.1"/>
    <property type="molecule type" value="Genomic_DNA"/>
</dbReference>
<dbReference type="eggNOG" id="COG0265">
    <property type="taxonomic scope" value="Bacteria"/>
</dbReference>
<sequence>MGEGASAGFVADPAHGLLRIRDVQGRLCGLGFVADRQGTVVTAHEVVAGLPRLVLHTPGGQSRVLGPESVDLLPDRGLALLRTAAVGGVPGPALPIGRGEVDGQVAVPHQRWEDGAPALARGGPLGRENGRCGDGAEVRTVSGVLLLDLAVTPVAGSPVLDPATGAVLAVIAPRVRAVPGPAWPPSRSPSTGRPGTGRSAGCWPATPPGCPRSAAPSTWPAGCG</sequence>
<evidence type="ECO:0000313" key="3">
    <source>
        <dbReference type="Proteomes" id="UP000027178"/>
    </source>
</evidence>
<dbReference type="HOGENOM" id="CLU_1233696_0_0_11"/>
<evidence type="ECO:0000313" key="2">
    <source>
        <dbReference type="EMBL" id="KDN82948.1"/>
    </source>
</evidence>
<gene>
    <name evidence="2" type="ORF">KCH_53080</name>
</gene>
<feature type="region of interest" description="Disordered" evidence="1">
    <location>
        <begin position="179"/>
        <end position="224"/>
    </location>
</feature>
<comment type="caution">
    <text evidence="2">The sequence shown here is derived from an EMBL/GenBank/DDBJ whole genome shotgun (WGS) entry which is preliminary data.</text>
</comment>
<dbReference type="InterPro" id="IPR009003">
    <property type="entry name" value="Peptidase_S1_PA"/>
</dbReference>
<reference evidence="2 3" key="1">
    <citation type="submission" date="2014-05" db="EMBL/GenBank/DDBJ databases">
        <title>Draft Genome Sequence of Kitasatospora cheerisanensis KCTC 2395.</title>
        <authorList>
            <person name="Nam D.H."/>
        </authorList>
    </citation>
    <scope>NUCLEOTIDE SEQUENCE [LARGE SCALE GENOMIC DNA]</scope>
    <source>
        <strain evidence="2 3">KCTC 2395</strain>
    </source>
</reference>
<evidence type="ECO:0000256" key="1">
    <source>
        <dbReference type="SAM" id="MobiDB-lite"/>
    </source>
</evidence>
<accession>A0A066YN93</accession>
<organism evidence="2 3">
    <name type="scientific">Kitasatospora cheerisanensis KCTC 2395</name>
    <dbReference type="NCBI Taxonomy" id="1348663"/>
    <lineage>
        <taxon>Bacteria</taxon>
        <taxon>Bacillati</taxon>
        <taxon>Actinomycetota</taxon>
        <taxon>Actinomycetes</taxon>
        <taxon>Kitasatosporales</taxon>
        <taxon>Streptomycetaceae</taxon>
        <taxon>Kitasatospora</taxon>
    </lineage>
</organism>